<protein>
    <submittedName>
        <fullName evidence="1">Uncharacterized protein</fullName>
    </submittedName>
</protein>
<dbReference type="STRING" id="199441.BkAM31D_13000"/>
<accession>A0A1X9MDG4</accession>
<proteinExistence type="predicted"/>
<gene>
    <name evidence="1" type="ORF">BkAM31D_13000</name>
</gene>
<sequence length="45" mass="4988">MEDINDRVMGNTNGSSSLPFFGLIHGNNNVNNETHDTYDVYVNGD</sequence>
<name>A0A1X9MDG4_9BACI</name>
<organism evidence="1 2">
    <name type="scientific">Halalkalibacter krulwichiae</name>
    <dbReference type="NCBI Taxonomy" id="199441"/>
    <lineage>
        <taxon>Bacteria</taxon>
        <taxon>Bacillati</taxon>
        <taxon>Bacillota</taxon>
        <taxon>Bacilli</taxon>
        <taxon>Bacillales</taxon>
        <taxon>Bacillaceae</taxon>
        <taxon>Halalkalibacter</taxon>
    </lineage>
</organism>
<keyword evidence="2" id="KW-1185">Reference proteome</keyword>
<dbReference type="EMBL" id="CP020814">
    <property type="protein sequence ID" value="ARK30674.1"/>
    <property type="molecule type" value="Genomic_DNA"/>
</dbReference>
<evidence type="ECO:0000313" key="1">
    <source>
        <dbReference type="EMBL" id="ARK30674.1"/>
    </source>
</evidence>
<dbReference type="KEGG" id="bkw:BkAM31D_13000"/>
<dbReference type="Proteomes" id="UP000193006">
    <property type="component" value="Chromosome"/>
</dbReference>
<reference evidence="1 2" key="1">
    <citation type="submission" date="2017-04" db="EMBL/GenBank/DDBJ databases">
        <title>Bacillus krulwichiae AM31D Genome sequencing and assembly.</title>
        <authorList>
            <person name="Krulwich T.A."/>
            <person name="Anastor L."/>
            <person name="Ehrlich R."/>
            <person name="Ehrlich G.D."/>
            <person name="Janto B."/>
        </authorList>
    </citation>
    <scope>NUCLEOTIDE SEQUENCE [LARGE SCALE GENOMIC DNA]</scope>
    <source>
        <strain evidence="1 2">AM31D</strain>
    </source>
</reference>
<evidence type="ECO:0000313" key="2">
    <source>
        <dbReference type="Proteomes" id="UP000193006"/>
    </source>
</evidence>
<dbReference type="AlphaFoldDB" id="A0A1X9MDG4"/>